<feature type="region of interest" description="Disordered" evidence="2">
    <location>
        <begin position="393"/>
        <end position="420"/>
    </location>
</feature>
<dbReference type="RefSeq" id="WP_208241061.1">
    <property type="nucleotide sequence ID" value="NZ_JAGEPF010000008.1"/>
</dbReference>
<dbReference type="EMBL" id="JAGEPF010000008">
    <property type="protein sequence ID" value="MBO2458859.1"/>
    <property type="molecule type" value="Genomic_DNA"/>
</dbReference>
<keyword evidence="1" id="KW-0175">Coiled coil</keyword>
<feature type="transmembrane region" description="Helical" evidence="3">
    <location>
        <begin position="20"/>
        <end position="43"/>
    </location>
</feature>
<feature type="region of interest" description="Disordered" evidence="2">
    <location>
        <begin position="265"/>
        <end position="298"/>
    </location>
</feature>
<dbReference type="Proteomes" id="UP000680206">
    <property type="component" value="Unassembled WGS sequence"/>
</dbReference>
<keyword evidence="3" id="KW-0472">Membrane</keyword>
<organism evidence="4 5">
    <name type="scientific">Actinomadura violacea</name>
    <dbReference type="NCBI Taxonomy" id="2819934"/>
    <lineage>
        <taxon>Bacteria</taxon>
        <taxon>Bacillati</taxon>
        <taxon>Actinomycetota</taxon>
        <taxon>Actinomycetes</taxon>
        <taxon>Streptosporangiales</taxon>
        <taxon>Thermomonosporaceae</taxon>
        <taxon>Actinomadura</taxon>
    </lineage>
</organism>
<evidence type="ECO:0000256" key="1">
    <source>
        <dbReference type="SAM" id="Coils"/>
    </source>
</evidence>
<keyword evidence="3" id="KW-1133">Transmembrane helix</keyword>
<keyword evidence="5" id="KW-1185">Reference proteome</keyword>
<evidence type="ECO:0000313" key="5">
    <source>
        <dbReference type="Proteomes" id="UP000680206"/>
    </source>
</evidence>
<sequence>MLCRRWERARDDSGATGIEYAALVLVSIAVVIGVLASVIPGALTPKARNAVCSAFQGKGCTVSAPAGDDGGPGTGGGTGTGTGDGDAPATGRPAGDGGKSAPRDGWGPQWNKPFAGQSPVKAALGGFGHQVGGFFKGVGSFFKDAGEGLWGGVWGDLTGLKDLVVHPVNSAKGLWWAVTHPTQSVPLLVWDDKSREDWRNGKKVRAVFRGVWNVGSWFIPYYDIGKGVSKIGKLGKVADEAGKAGKLSKAARLAEEAEEAAARARKAARSGDVPAARKAAADARKKADDADQEARRAGCKAVGLGPPRPAALFGRMAAVPAAFPARLTAALPAARAGGECGDAEKARKAADEAERQLRTAERAQKIKEIDDALAAKRYEDADGLSDELEKMAGDAEQRAAKDPTPENRKEAQDARADADRARNKIIDKKIAENAASPEANVRVPAEVARELRSIVRNFEKKYGPNGKDGEIDIETNKSIIEVANGKNAKGKVSQATRNTGNPITNPSGKPIIIYAPNMKYGAIKNLRLKTNATVVQNMDELKQALRDLGEPVP</sequence>
<evidence type="ECO:0000313" key="4">
    <source>
        <dbReference type="EMBL" id="MBO2458859.1"/>
    </source>
</evidence>
<feature type="region of interest" description="Disordered" evidence="2">
    <location>
        <begin position="63"/>
        <end position="112"/>
    </location>
</feature>
<evidence type="ECO:0000256" key="2">
    <source>
        <dbReference type="SAM" id="MobiDB-lite"/>
    </source>
</evidence>
<name>A0ABS3RS19_9ACTN</name>
<feature type="compositionally biased region" description="Basic and acidic residues" evidence="2">
    <location>
        <begin position="279"/>
        <end position="296"/>
    </location>
</feature>
<evidence type="ECO:0000256" key="3">
    <source>
        <dbReference type="SAM" id="Phobius"/>
    </source>
</evidence>
<keyword evidence="3" id="KW-0812">Transmembrane</keyword>
<reference evidence="4 5" key="1">
    <citation type="submission" date="2021-03" db="EMBL/GenBank/DDBJ databases">
        <title>Actinomadura violae sp. nov., isolated from lichen in Thailand.</title>
        <authorList>
            <person name="Kanchanasin P."/>
            <person name="Saeng-In P."/>
            <person name="Phongsopitanun W."/>
            <person name="Yuki M."/>
            <person name="Kudo T."/>
            <person name="Ohkuma M."/>
            <person name="Tanasupawat S."/>
        </authorList>
    </citation>
    <scope>NUCLEOTIDE SEQUENCE [LARGE SCALE GENOMIC DNA]</scope>
    <source>
        <strain evidence="4 5">LCR2-06</strain>
    </source>
</reference>
<comment type="caution">
    <text evidence="4">The sequence shown here is derived from an EMBL/GenBank/DDBJ whole genome shotgun (WGS) entry which is preliminary data.</text>
</comment>
<feature type="coiled-coil region" evidence="1">
    <location>
        <begin position="343"/>
        <end position="370"/>
    </location>
</feature>
<protein>
    <submittedName>
        <fullName evidence="4">Uncharacterized protein</fullName>
    </submittedName>
</protein>
<accession>A0ABS3RS19</accession>
<proteinExistence type="predicted"/>
<gene>
    <name evidence="4" type="ORF">J4709_14865</name>
</gene>
<feature type="compositionally biased region" description="Gly residues" evidence="2">
    <location>
        <begin position="68"/>
        <end position="84"/>
    </location>
</feature>